<name>A0A5C4NVG2_9BURK</name>
<evidence type="ECO:0000256" key="5">
    <source>
        <dbReference type="ARBA" id="ARBA00023136"/>
    </source>
</evidence>
<comment type="caution">
    <text evidence="8">The sequence shown here is derived from an EMBL/GenBank/DDBJ whole genome shotgun (WGS) entry which is preliminary data.</text>
</comment>
<feature type="transmembrane region" description="Helical" evidence="6">
    <location>
        <begin position="374"/>
        <end position="394"/>
    </location>
</feature>
<keyword evidence="4 6" id="KW-1133">Transmembrane helix</keyword>
<protein>
    <submittedName>
        <fullName evidence="8">MFS transporter</fullName>
    </submittedName>
</protein>
<dbReference type="InterPro" id="IPR036259">
    <property type="entry name" value="MFS_trans_sf"/>
</dbReference>
<keyword evidence="5 6" id="KW-0472">Membrane</keyword>
<dbReference type="InterPro" id="IPR020846">
    <property type="entry name" value="MFS_dom"/>
</dbReference>
<feature type="transmembrane region" description="Helical" evidence="6">
    <location>
        <begin position="257"/>
        <end position="276"/>
    </location>
</feature>
<evidence type="ECO:0000256" key="1">
    <source>
        <dbReference type="ARBA" id="ARBA00004651"/>
    </source>
</evidence>
<dbReference type="CDD" id="cd17324">
    <property type="entry name" value="MFS_NepI_like"/>
    <property type="match status" value="1"/>
</dbReference>
<evidence type="ECO:0000313" key="8">
    <source>
        <dbReference type="EMBL" id="TNC78934.1"/>
    </source>
</evidence>
<feature type="transmembrane region" description="Helical" evidence="6">
    <location>
        <begin position="23"/>
        <end position="41"/>
    </location>
</feature>
<feature type="transmembrane region" description="Helical" evidence="6">
    <location>
        <begin position="283"/>
        <end position="304"/>
    </location>
</feature>
<dbReference type="InterPro" id="IPR011701">
    <property type="entry name" value="MFS"/>
</dbReference>
<dbReference type="PANTHER" id="PTHR43124">
    <property type="entry name" value="PURINE EFFLUX PUMP PBUE"/>
    <property type="match status" value="1"/>
</dbReference>
<feature type="transmembrane region" description="Helical" evidence="6">
    <location>
        <begin position="182"/>
        <end position="202"/>
    </location>
</feature>
<feature type="transmembrane region" description="Helical" evidence="6">
    <location>
        <begin position="310"/>
        <end position="332"/>
    </location>
</feature>
<feature type="transmembrane region" description="Helical" evidence="6">
    <location>
        <begin position="61"/>
        <end position="81"/>
    </location>
</feature>
<dbReference type="AlphaFoldDB" id="A0A5C4NVG2"/>
<dbReference type="Pfam" id="PF07690">
    <property type="entry name" value="MFS_1"/>
    <property type="match status" value="1"/>
</dbReference>
<evidence type="ECO:0000256" key="4">
    <source>
        <dbReference type="ARBA" id="ARBA00022989"/>
    </source>
</evidence>
<feature type="domain" description="Major facilitator superfamily (MFS) profile" evidence="7">
    <location>
        <begin position="27"/>
        <end position="399"/>
    </location>
</feature>
<dbReference type="PROSITE" id="PS50850">
    <property type="entry name" value="MFS"/>
    <property type="match status" value="1"/>
</dbReference>
<evidence type="ECO:0000259" key="7">
    <source>
        <dbReference type="PROSITE" id="PS50850"/>
    </source>
</evidence>
<proteinExistence type="predicted"/>
<dbReference type="GO" id="GO:0005886">
    <property type="term" value="C:plasma membrane"/>
    <property type="evidence" value="ECO:0007669"/>
    <property type="project" value="UniProtKB-SubCell"/>
</dbReference>
<dbReference type="SUPFAM" id="SSF103473">
    <property type="entry name" value="MFS general substrate transporter"/>
    <property type="match status" value="1"/>
</dbReference>
<dbReference type="InterPro" id="IPR050189">
    <property type="entry name" value="MFS_Efflux_Transporters"/>
</dbReference>
<feature type="transmembrane region" description="Helical" evidence="6">
    <location>
        <begin position="118"/>
        <end position="139"/>
    </location>
</feature>
<keyword evidence="3 6" id="KW-0812">Transmembrane</keyword>
<evidence type="ECO:0000256" key="2">
    <source>
        <dbReference type="ARBA" id="ARBA00022475"/>
    </source>
</evidence>
<dbReference type="GO" id="GO:0022857">
    <property type="term" value="F:transmembrane transporter activity"/>
    <property type="evidence" value="ECO:0007669"/>
    <property type="project" value="InterPro"/>
</dbReference>
<feature type="transmembrane region" description="Helical" evidence="6">
    <location>
        <begin position="151"/>
        <end position="170"/>
    </location>
</feature>
<feature type="transmembrane region" description="Helical" evidence="6">
    <location>
        <begin position="223"/>
        <end position="245"/>
    </location>
</feature>
<dbReference type="EMBL" id="VDGE01000001">
    <property type="protein sequence ID" value="TNC78934.1"/>
    <property type="molecule type" value="Genomic_DNA"/>
</dbReference>
<evidence type="ECO:0000256" key="6">
    <source>
        <dbReference type="SAM" id="Phobius"/>
    </source>
</evidence>
<dbReference type="Proteomes" id="UP000305681">
    <property type="component" value="Unassembled WGS sequence"/>
</dbReference>
<dbReference type="Gene3D" id="1.20.1250.20">
    <property type="entry name" value="MFS general substrate transporter like domains"/>
    <property type="match status" value="1"/>
</dbReference>
<evidence type="ECO:0000256" key="3">
    <source>
        <dbReference type="ARBA" id="ARBA00022692"/>
    </source>
</evidence>
<organism evidence="8 9">
    <name type="scientific">Janthinobacterium lividum</name>
    <dbReference type="NCBI Taxonomy" id="29581"/>
    <lineage>
        <taxon>Bacteria</taxon>
        <taxon>Pseudomonadati</taxon>
        <taxon>Pseudomonadota</taxon>
        <taxon>Betaproteobacteria</taxon>
        <taxon>Burkholderiales</taxon>
        <taxon>Oxalobacteraceae</taxon>
        <taxon>Janthinobacterium</taxon>
    </lineage>
</organism>
<gene>
    <name evidence="8" type="ORF">FHI69_06745</name>
</gene>
<keyword evidence="2" id="KW-1003">Cell membrane</keyword>
<evidence type="ECO:0000313" key="9">
    <source>
        <dbReference type="Proteomes" id="UP000305681"/>
    </source>
</evidence>
<dbReference type="RefSeq" id="WP_139089917.1">
    <property type="nucleotide sequence ID" value="NZ_VDGE01000001.1"/>
</dbReference>
<comment type="subcellular location">
    <subcellularLocation>
        <location evidence="1">Cell membrane</location>
        <topology evidence="1">Multi-pass membrane protein</topology>
    </subcellularLocation>
</comment>
<reference evidence="8 9" key="1">
    <citation type="submission" date="2019-06" db="EMBL/GenBank/DDBJ databases">
        <title>Genome sequence of Janthinobacterium lividum UCD_MED1.</title>
        <authorList>
            <person name="De Leon M.E."/>
            <person name="Jospin G."/>
        </authorList>
    </citation>
    <scope>NUCLEOTIDE SEQUENCE [LARGE SCALE GENOMIC DNA]</scope>
    <source>
        <strain evidence="8 9">UCD_MED1</strain>
    </source>
</reference>
<sequence>MTDRTTATVPMPGTAESSISERLPVLALLALAMTAFLALLSETLPAGLLPQIARDLNISEVMTGQLVTVYAIGSILTAIPLTALTSGWRRRNVLLLAIIGFLIFNTATALSPNYIVALVSRFVTGMAAGLAWGLMAGYARRMVSVEQQGRAMAIAMIGTPLALSLGVPLGTLMGGVLGWRSIFGIMSGLAMVLVAWVLLAVPDYPGQKNGERLSIRQVFMTPGVRPILAVIVAWMLAHNILYTYIAPFLAPSGLRPRVDLVLLVYGIGSLAGIWLVSQLIDRWLRPLVLGCIAAFALVMVALGLAMDSPIVIYVSMAIWGITFGGAGTLLQTASADAAGDGMDVAQAMVATIWNVAIAGGGLAGGMLLDSYGAASFPWAMLALLLVALTIAWCAHRHSFKPGRRSGGAVVGH</sequence>
<feature type="transmembrane region" description="Helical" evidence="6">
    <location>
        <begin position="344"/>
        <end position="368"/>
    </location>
</feature>
<feature type="transmembrane region" description="Helical" evidence="6">
    <location>
        <begin position="93"/>
        <end position="112"/>
    </location>
</feature>
<accession>A0A5C4NVG2</accession>
<dbReference type="PANTHER" id="PTHR43124:SF3">
    <property type="entry name" value="CHLORAMPHENICOL EFFLUX PUMP RV0191"/>
    <property type="match status" value="1"/>
</dbReference>